<reference evidence="3" key="1">
    <citation type="submission" date="2022-11" db="UniProtKB">
        <authorList>
            <consortium name="WormBaseParasite"/>
        </authorList>
    </citation>
    <scope>IDENTIFICATION</scope>
</reference>
<name>A0A914D5S6_9BILA</name>
<accession>A0A914D5S6</accession>
<feature type="compositionally biased region" description="Basic and acidic residues" evidence="1">
    <location>
        <begin position="21"/>
        <end position="31"/>
    </location>
</feature>
<proteinExistence type="predicted"/>
<evidence type="ECO:0000313" key="3">
    <source>
        <dbReference type="WBParaSite" id="ACRNAN_scaffold18966.g9172.t1"/>
    </source>
</evidence>
<dbReference type="WBParaSite" id="ACRNAN_scaffold18966.g9172.t1">
    <property type="protein sequence ID" value="ACRNAN_scaffold18966.g9172.t1"/>
    <property type="gene ID" value="ACRNAN_scaffold18966.g9172"/>
</dbReference>
<sequence>MEADQPYCYGKEDSINGTLCERPKNSQDDNLHTSIRKPTKKRPNRSCLGAQHSDISTRNSTMQLPKHVQEDMEPATGQCGEP</sequence>
<dbReference type="AlphaFoldDB" id="A0A914D5S6"/>
<dbReference type="Proteomes" id="UP000887540">
    <property type="component" value="Unplaced"/>
</dbReference>
<keyword evidence="2" id="KW-1185">Reference proteome</keyword>
<feature type="region of interest" description="Disordered" evidence="1">
    <location>
        <begin position="1"/>
        <end position="61"/>
    </location>
</feature>
<protein>
    <submittedName>
        <fullName evidence="3">Prolactin receptor</fullName>
    </submittedName>
</protein>
<organism evidence="2 3">
    <name type="scientific">Acrobeloides nanus</name>
    <dbReference type="NCBI Taxonomy" id="290746"/>
    <lineage>
        <taxon>Eukaryota</taxon>
        <taxon>Metazoa</taxon>
        <taxon>Ecdysozoa</taxon>
        <taxon>Nematoda</taxon>
        <taxon>Chromadorea</taxon>
        <taxon>Rhabditida</taxon>
        <taxon>Tylenchina</taxon>
        <taxon>Cephalobomorpha</taxon>
        <taxon>Cephaloboidea</taxon>
        <taxon>Cephalobidae</taxon>
        <taxon>Acrobeloides</taxon>
    </lineage>
</organism>
<evidence type="ECO:0000256" key="1">
    <source>
        <dbReference type="SAM" id="MobiDB-lite"/>
    </source>
</evidence>
<feature type="compositionally biased region" description="Basic residues" evidence="1">
    <location>
        <begin position="34"/>
        <end position="44"/>
    </location>
</feature>
<evidence type="ECO:0000313" key="2">
    <source>
        <dbReference type="Proteomes" id="UP000887540"/>
    </source>
</evidence>